<feature type="non-terminal residue" evidence="1">
    <location>
        <position position="75"/>
    </location>
</feature>
<gene>
    <name evidence="1" type="ORF">CHS0354_013102</name>
</gene>
<protein>
    <submittedName>
        <fullName evidence="1">Uncharacterized protein</fullName>
    </submittedName>
</protein>
<evidence type="ECO:0000313" key="2">
    <source>
        <dbReference type="Proteomes" id="UP001195483"/>
    </source>
</evidence>
<dbReference type="Proteomes" id="UP001195483">
    <property type="component" value="Unassembled WGS sequence"/>
</dbReference>
<name>A0AAE0S770_9BIVA</name>
<sequence length="75" mass="8723">MSNFDRCQFIGLDSMVKFTGTQMVSDIFHVEGNFQFSMPCKVHFQLKVEIDEKLMDLKAVIRENGNMKQIDADFQ</sequence>
<keyword evidence="2" id="KW-1185">Reference proteome</keyword>
<dbReference type="AlphaFoldDB" id="A0AAE0S770"/>
<proteinExistence type="predicted"/>
<reference evidence="1" key="1">
    <citation type="journal article" date="2021" name="Genome Biol. Evol.">
        <title>A High-Quality Reference Genome for a Parasitic Bivalve with Doubly Uniparental Inheritance (Bivalvia: Unionida).</title>
        <authorList>
            <person name="Smith C.H."/>
        </authorList>
    </citation>
    <scope>NUCLEOTIDE SEQUENCE</scope>
    <source>
        <strain evidence="1">CHS0354</strain>
    </source>
</reference>
<organism evidence="1 2">
    <name type="scientific">Potamilus streckersoni</name>
    <dbReference type="NCBI Taxonomy" id="2493646"/>
    <lineage>
        <taxon>Eukaryota</taxon>
        <taxon>Metazoa</taxon>
        <taxon>Spiralia</taxon>
        <taxon>Lophotrochozoa</taxon>
        <taxon>Mollusca</taxon>
        <taxon>Bivalvia</taxon>
        <taxon>Autobranchia</taxon>
        <taxon>Heteroconchia</taxon>
        <taxon>Palaeoheterodonta</taxon>
        <taxon>Unionida</taxon>
        <taxon>Unionoidea</taxon>
        <taxon>Unionidae</taxon>
        <taxon>Ambleminae</taxon>
        <taxon>Lampsilini</taxon>
        <taxon>Potamilus</taxon>
    </lineage>
</organism>
<reference evidence="1" key="3">
    <citation type="submission" date="2023-05" db="EMBL/GenBank/DDBJ databases">
        <authorList>
            <person name="Smith C.H."/>
        </authorList>
    </citation>
    <scope>NUCLEOTIDE SEQUENCE</scope>
    <source>
        <strain evidence="1">CHS0354</strain>
        <tissue evidence="1">Mantle</tissue>
    </source>
</reference>
<evidence type="ECO:0000313" key="1">
    <source>
        <dbReference type="EMBL" id="KAK3586399.1"/>
    </source>
</evidence>
<accession>A0AAE0S770</accession>
<dbReference type="EMBL" id="JAEAOA010000797">
    <property type="protein sequence ID" value="KAK3586399.1"/>
    <property type="molecule type" value="Genomic_DNA"/>
</dbReference>
<reference evidence="1" key="2">
    <citation type="journal article" date="2021" name="Genome Biol. Evol.">
        <title>Developing a high-quality reference genome for a parasitic bivalve with doubly uniparental inheritance (Bivalvia: Unionida).</title>
        <authorList>
            <person name="Smith C.H."/>
        </authorList>
    </citation>
    <scope>NUCLEOTIDE SEQUENCE</scope>
    <source>
        <strain evidence="1">CHS0354</strain>
        <tissue evidence="1">Mantle</tissue>
    </source>
</reference>
<comment type="caution">
    <text evidence="1">The sequence shown here is derived from an EMBL/GenBank/DDBJ whole genome shotgun (WGS) entry which is preliminary data.</text>
</comment>